<dbReference type="PATRIC" id="fig|37916.4.peg.3689"/>
<feature type="coiled-coil region" evidence="1">
    <location>
        <begin position="142"/>
        <end position="176"/>
    </location>
</feature>
<dbReference type="InterPro" id="IPR038078">
    <property type="entry name" value="PhoU-like_sf"/>
</dbReference>
<keyword evidence="1" id="KW-0175">Coiled coil</keyword>
<name>A0A0J6VXV6_9MYCO</name>
<dbReference type="SMR" id="A0A0J6VXV6"/>
<dbReference type="EMBL" id="JYNL01000035">
    <property type="protein sequence ID" value="KMO74308.1"/>
    <property type="molecule type" value="Genomic_DNA"/>
</dbReference>
<evidence type="ECO:0000313" key="2">
    <source>
        <dbReference type="EMBL" id="KMO74308.1"/>
    </source>
</evidence>
<gene>
    <name evidence="2" type="ORF">MCHLDSM_03747</name>
</gene>
<evidence type="ECO:0000313" key="3">
    <source>
        <dbReference type="Proteomes" id="UP000036513"/>
    </source>
</evidence>
<comment type="caution">
    <text evidence="2">The sequence shown here is derived from an EMBL/GenBank/DDBJ whole genome shotgun (WGS) entry which is preliminary data.</text>
</comment>
<dbReference type="STRING" id="37916.MCHLDSM_03747"/>
<dbReference type="Gene3D" id="1.20.58.220">
    <property type="entry name" value="Phosphate transport system protein phou homolog 2, domain 2"/>
    <property type="match status" value="1"/>
</dbReference>
<accession>A0A0J6VXV6</accession>
<proteinExistence type="predicted"/>
<dbReference type="Proteomes" id="UP000036513">
    <property type="component" value="Unassembled WGS sequence"/>
</dbReference>
<protein>
    <submittedName>
        <fullName evidence="2">Uncharacterized protein</fullName>
    </submittedName>
</protein>
<dbReference type="RefSeq" id="WP_048471233.1">
    <property type="nucleotide sequence ID" value="NZ_JYNL01000035.1"/>
</dbReference>
<dbReference type="AlphaFoldDB" id="A0A0J6VXV6"/>
<reference evidence="2 3" key="1">
    <citation type="journal article" date="2015" name="Genome Biol. Evol.">
        <title>Characterization of Three Mycobacterium spp. with Potential Use in Bioremediation by Genome Sequencing and Comparative Genomics.</title>
        <authorList>
            <person name="Das S."/>
            <person name="Pettersson B.M."/>
            <person name="Behra P.R."/>
            <person name="Ramesh M."/>
            <person name="Dasgupta S."/>
            <person name="Bhattacharya A."/>
            <person name="Kirsebom L.A."/>
        </authorList>
    </citation>
    <scope>NUCLEOTIDE SEQUENCE [LARGE SCALE GENOMIC DNA]</scope>
    <source>
        <strain evidence="2 3">DSM 43826</strain>
    </source>
</reference>
<sequence>MRLPRAWFLPETHDVLGTLTAQLAVVEAVVGVLRAWCAGTGGQDIVVQLRSLLASEHEVRRRLQTQVRSSFSTPLAAEDLFELGERLGAVAERAYGLAREAQLSRTAPDPRLGGQVEVIVAAMTPLGAAIRALPRGGAATLADEALEQLVRAEHAYREAIADLEAETDLRRELRRREQYRRSELLAEAIQHLARRTWYAVYKSQ</sequence>
<evidence type="ECO:0000256" key="1">
    <source>
        <dbReference type="SAM" id="Coils"/>
    </source>
</evidence>
<keyword evidence="3" id="KW-1185">Reference proteome</keyword>
<organism evidence="2 3">
    <name type="scientific">Mycolicibacterium chlorophenolicum</name>
    <dbReference type="NCBI Taxonomy" id="37916"/>
    <lineage>
        <taxon>Bacteria</taxon>
        <taxon>Bacillati</taxon>
        <taxon>Actinomycetota</taxon>
        <taxon>Actinomycetes</taxon>
        <taxon>Mycobacteriales</taxon>
        <taxon>Mycobacteriaceae</taxon>
        <taxon>Mycolicibacterium</taxon>
    </lineage>
</organism>